<dbReference type="InterPro" id="IPR010982">
    <property type="entry name" value="Lambda_DNA-bd_dom_sf"/>
</dbReference>
<organism evidence="5 6">
    <name type="scientific">Microbacterium maritypicum MF109</name>
    <dbReference type="NCBI Taxonomy" id="1333857"/>
    <lineage>
        <taxon>Bacteria</taxon>
        <taxon>Bacillati</taxon>
        <taxon>Actinomycetota</taxon>
        <taxon>Actinomycetes</taxon>
        <taxon>Micrococcales</taxon>
        <taxon>Microbacteriaceae</taxon>
        <taxon>Microbacterium</taxon>
    </lineage>
</organism>
<dbReference type="SUPFAM" id="SSF47413">
    <property type="entry name" value="lambda repressor-like DNA-binding domains"/>
    <property type="match status" value="1"/>
</dbReference>
<dbReference type="PATRIC" id="fig|1333857.3.peg.2943"/>
<proteinExistence type="predicted"/>
<dbReference type="Gene3D" id="1.10.260.40">
    <property type="entry name" value="lambda repressor-like DNA-binding domains"/>
    <property type="match status" value="1"/>
</dbReference>
<evidence type="ECO:0000256" key="2">
    <source>
        <dbReference type="ARBA" id="ARBA00023125"/>
    </source>
</evidence>
<evidence type="ECO:0000259" key="4">
    <source>
        <dbReference type="PROSITE" id="PS50932"/>
    </source>
</evidence>
<dbReference type="SUPFAM" id="SSF53822">
    <property type="entry name" value="Periplasmic binding protein-like I"/>
    <property type="match status" value="1"/>
</dbReference>
<dbReference type="InterPro" id="IPR028082">
    <property type="entry name" value="Peripla_BP_I"/>
</dbReference>
<dbReference type="Pfam" id="PF13377">
    <property type="entry name" value="Peripla_BP_3"/>
    <property type="match status" value="1"/>
</dbReference>
<dbReference type="InterPro" id="IPR046335">
    <property type="entry name" value="LacI/GalR-like_sensor"/>
</dbReference>
<dbReference type="PANTHER" id="PTHR30146">
    <property type="entry name" value="LACI-RELATED TRANSCRIPTIONAL REPRESSOR"/>
    <property type="match status" value="1"/>
</dbReference>
<name>T5K4H7_MICMQ</name>
<reference evidence="5 6" key="1">
    <citation type="journal article" date="2013" name="Genome Announc.">
        <title>Whole-genome sequences of five oyster-associated bacteria show potential for crude oil hydrocarbon degradation.</title>
        <authorList>
            <person name="Chauhan A."/>
            <person name="Green S."/>
            <person name="Pathak A."/>
            <person name="Thomas J."/>
            <person name="Venkatramanan R."/>
        </authorList>
    </citation>
    <scope>NUCLEOTIDE SEQUENCE [LARGE SCALE GENOMIC DNA]</scope>
    <source>
        <strain evidence="5 6">MF109</strain>
    </source>
</reference>
<comment type="caution">
    <text evidence="5">The sequence shown here is derived from an EMBL/GenBank/DDBJ whole genome shotgun (WGS) entry which is preliminary data.</text>
</comment>
<dbReference type="GO" id="GO:0003700">
    <property type="term" value="F:DNA-binding transcription factor activity"/>
    <property type="evidence" value="ECO:0007669"/>
    <property type="project" value="TreeGrafter"/>
</dbReference>
<dbReference type="PROSITE" id="PS50932">
    <property type="entry name" value="HTH_LACI_2"/>
    <property type="match status" value="1"/>
</dbReference>
<dbReference type="AlphaFoldDB" id="T5K4H7"/>
<dbReference type="SMART" id="SM00354">
    <property type="entry name" value="HTH_LACI"/>
    <property type="match status" value="1"/>
</dbReference>
<evidence type="ECO:0000256" key="3">
    <source>
        <dbReference type="ARBA" id="ARBA00023163"/>
    </source>
</evidence>
<dbReference type="Pfam" id="PF00356">
    <property type="entry name" value="LacI"/>
    <property type="match status" value="1"/>
</dbReference>
<dbReference type="InterPro" id="IPR000843">
    <property type="entry name" value="HTH_LacI"/>
</dbReference>
<evidence type="ECO:0000313" key="5">
    <source>
        <dbReference type="EMBL" id="EQM74786.1"/>
    </source>
</evidence>
<dbReference type="EMBL" id="ATAO01000206">
    <property type="protein sequence ID" value="EQM74786.1"/>
    <property type="molecule type" value="Genomic_DNA"/>
</dbReference>
<dbReference type="GO" id="GO:0000976">
    <property type="term" value="F:transcription cis-regulatory region binding"/>
    <property type="evidence" value="ECO:0007669"/>
    <property type="project" value="TreeGrafter"/>
</dbReference>
<evidence type="ECO:0000256" key="1">
    <source>
        <dbReference type="ARBA" id="ARBA00023015"/>
    </source>
</evidence>
<keyword evidence="3" id="KW-0804">Transcription</keyword>
<accession>T5K4H7</accession>
<keyword evidence="1" id="KW-0805">Transcription regulation</keyword>
<dbReference type="Proteomes" id="UP000016033">
    <property type="component" value="Unassembled WGS sequence"/>
</dbReference>
<gene>
    <name evidence="5" type="ORF">L687_04835</name>
</gene>
<dbReference type="PANTHER" id="PTHR30146:SF109">
    <property type="entry name" value="HTH-TYPE TRANSCRIPTIONAL REGULATOR GALS"/>
    <property type="match status" value="1"/>
</dbReference>
<protein>
    <recommendedName>
        <fullName evidence="4">HTH lacI-type domain-containing protein</fullName>
    </recommendedName>
</protein>
<feature type="domain" description="HTH lacI-type" evidence="4">
    <location>
        <begin position="1"/>
        <end position="53"/>
    </location>
</feature>
<evidence type="ECO:0000313" key="6">
    <source>
        <dbReference type="Proteomes" id="UP000016033"/>
    </source>
</evidence>
<dbReference type="PROSITE" id="PS00356">
    <property type="entry name" value="HTH_LACI_1"/>
    <property type="match status" value="1"/>
</dbReference>
<dbReference type="CDD" id="cd06267">
    <property type="entry name" value="PBP1_LacI_sugar_binding-like"/>
    <property type="match status" value="1"/>
</dbReference>
<sequence>MSDVAALARVSSKTVSRVINDEPRVSPLVQQRVREAIEQLSYRPDPRAGSLRRSGHRSETIGLAINNVDNPFSAAVHRAIEDAAVARGVAVLASSTDDLPVREPRVVEGLLRRRVDGLIAAPVSRDQSYLRTEQKYGTPMVFIDREPLGVDADAVVSDHAGGARMAASHLIERGHRRIAFLGDLTTLQSTQQRLAGFRESLGNAGIPTAAATVVTELHSADAVENAVRALMSGTDRPTALFSAQNSITISTIRALRALDMHNDVALVGFDDIVLADLLVPAITVIAQDSQRIGSLAAERLFARLDGDRSARATHVVPVRLVTRGSGEIPPA</sequence>
<keyword evidence="2" id="KW-0238">DNA-binding</keyword>
<dbReference type="CDD" id="cd01392">
    <property type="entry name" value="HTH_LacI"/>
    <property type="match status" value="1"/>
</dbReference>
<dbReference type="Gene3D" id="3.40.50.2300">
    <property type="match status" value="2"/>
</dbReference>